<comment type="pathway">
    <text evidence="2 8">Metabolic intermediate biosynthesis; chorismate biosynthesis; chorismate from D-erythrose 4-phosphate and phosphoenolpyruvate: step 1/7.</text>
</comment>
<dbReference type="AlphaFoldDB" id="A0A8J7KJW4"/>
<dbReference type="InterPro" id="IPR006219">
    <property type="entry name" value="DAHP_synth_1"/>
</dbReference>
<feature type="domain" description="DAHP synthetase I/KDSA" evidence="9">
    <location>
        <begin position="49"/>
        <end position="343"/>
    </location>
</feature>
<evidence type="ECO:0000256" key="1">
    <source>
        <dbReference type="ARBA" id="ARBA00003726"/>
    </source>
</evidence>
<evidence type="ECO:0000256" key="4">
    <source>
        <dbReference type="ARBA" id="ARBA00022605"/>
    </source>
</evidence>
<name>A0A8J7KJW4_9ACTN</name>
<sequence>MATTLITGMHEPRIDRMQPLTPPDLLHRELPIDEVRRTAVTDARTSVAAVLDGHDDRLLVIVGPCSVHDPLAALDYATRLSGLAGTLGDDLLVLMRVYFEKPRTVVGWKGLIYDPRLDGSGDIDLGLRTARALLLRVLDLGLPVACEFLDPLLARYTSDTVAWGAIGARTVESQIHRQLASGLPMPIGMKNRPDGSVTTAVDAVLAAGAPHVHAGTDTTGQPVIAHTTGNTDCHLVLRGGSRSGPNFGPVAVEDALRRLRSADLPERVVIDASHDNSGKDHQRQAGVVGEVARQVESGQRGIVGLMLESFLVAGRQDIVPGRPLTYGQSVTDACLSWEATVATLDRLALAARRRRGTRPAGAGHAVLGARHA</sequence>
<dbReference type="GO" id="GO:0005737">
    <property type="term" value="C:cytoplasm"/>
    <property type="evidence" value="ECO:0007669"/>
    <property type="project" value="TreeGrafter"/>
</dbReference>
<keyword evidence="11" id="KW-1185">Reference proteome</keyword>
<dbReference type="Proteomes" id="UP000622552">
    <property type="component" value="Unassembled WGS sequence"/>
</dbReference>
<dbReference type="Pfam" id="PF00793">
    <property type="entry name" value="DAHP_synth_1"/>
    <property type="match status" value="1"/>
</dbReference>
<dbReference type="GO" id="GO:0009073">
    <property type="term" value="P:aromatic amino acid family biosynthetic process"/>
    <property type="evidence" value="ECO:0007669"/>
    <property type="project" value="UniProtKB-KW"/>
</dbReference>
<dbReference type="Gene3D" id="3.20.20.70">
    <property type="entry name" value="Aldolase class I"/>
    <property type="match status" value="1"/>
</dbReference>
<reference evidence="10" key="1">
    <citation type="submission" date="2020-11" db="EMBL/GenBank/DDBJ databases">
        <title>Sequencing the genomes of 1000 actinobacteria strains.</title>
        <authorList>
            <person name="Klenk H.-P."/>
        </authorList>
    </citation>
    <scope>NUCLEOTIDE SEQUENCE</scope>
    <source>
        <strain evidence="10">DSM 45356</strain>
    </source>
</reference>
<evidence type="ECO:0000313" key="11">
    <source>
        <dbReference type="Proteomes" id="UP000622552"/>
    </source>
</evidence>
<comment type="function">
    <text evidence="1 8">Stereospecific condensation of phosphoenolpyruvate (PEP) and D-erythrose-4-phosphate (E4P) giving rise to 3-deoxy-D-arabino-heptulosonate-7-phosphate (DAHP).</text>
</comment>
<dbReference type="EC" id="2.5.1.54" evidence="8"/>
<evidence type="ECO:0000256" key="7">
    <source>
        <dbReference type="ARBA" id="ARBA00047508"/>
    </source>
</evidence>
<dbReference type="NCBIfam" id="NF009395">
    <property type="entry name" value="PRK12755.1"/>
    <property type="match status" value="1"/>
</dbReference>
<comment type="similarity">
    <text evidence="3 8">Belongs to the class-I DAHP synthase family.</text>
</comment>
<organism evidence="10 11">
    <name type="scientific">Longispora fulva</name>
    <dbReference type="NCBI Taxonomy" id="619741"/>
    <lineage>
        <taxon>Bacteria</taxon>
        <taxon>Bacillati</taxon>
        <taxon>Actinomycetota</taxon>
        <taxon>Actinomycetes</taxon>
        <taxon>Micromonosporales</taxon>
        <taxon>Micromonosporaceae</taxon>
        <taxon>Longispora</taxon>
    </lineage>
</organism>
<gene>
    <name evidence="10" type="ORF">IW245_002145</name>
</gene>
<dbReference type="EMBL" id="JADOUF010000001">
    <property type="protein sequence ID" value="MBG6135951.1"/>
    <property type="molecule type" value="Genomic_DNA"/>
</dbReference>
<dbReference type="PANTHER" id="PTHR21225:SF12">
    <property type="entry name" value="PHOSPHO-2-DEHYDRO-3-DEOXYHEPTONATE ALDOLASE, TYROSINE-INHIBITED"/>
    <property type="match status" value="1"/>
</dbReference>
<evidence type="ECO:0000256" key="6">
    <source>
        <dbReference type="ARBA" id="ARBA00023141"/>
    </source>
</evidence>
<comment type="catalytic activity">
    <reaction evidence="7 8">
        <text>D-erythrose 4-phosphate + phosphoenolpyruvate + H2O = 7-phospho-2-dehydro-3-deoxy-D-arabino-heptonate + phosphate</text>
        <dbReference type="Rhea" id="RHEA:14717"/>
        <dbReference type="ChEBI" id="CHEBI:15377"/>
        <dbReference type="ChEBI" id="CHEBI:16897"/>
        <dbReference type="ChEBI" id="CHEBI:43474"/>
        <dbReference type="ChEBI" id="CHEBI:58394"/>
        <dbReference type="ChEBI" id="CHEBI:58702"/>
        <dbReference type="EC" id="2.5.1.54"/>
    </reaction>
</comment>
<keyword evidence="5 8" id="KW-0808">Transferase</keyword>
<dbReference type="NCBIfam" id="TIGR00034">
    <property type="entry name" value="aroFGH"/>
    <property type="match status" value="1"/>
</dbReference>
<evidence type="ECO:0000256" key="5">
    <source>
        <dbReference type="ARBA" id="ARBA00022679"/>
    </source>
</evidence>
<evidence type="ECO:0000256" key="8">
    <source>
        <dbReference type="PIRNR" id="PIRNR001361"/>
    </source>
</evidence>
<dbReference type="SUPFAM" id="SSF51569">
    <property type="entry name" value="Aldolase"/>
    <property type="match status" value="1"/>
</dbReference>
<dbReference type="RefSeq" id="WP_197002999.1">
    <property type="nucleotide sequence ID" value="NZ_BONS01000001.1"/>
</dbReference>
<dbReference type="InterPro" id="IPR006218">
    <property type="entry name" value="DAHP1/KDSA"/>
</dbReference>
<accession>A0A8J7KJW4</accession>
<dbReference type="PIRSF" id="PIRSF001361">
    <property type="entry name" value="DAHP_synthase"/>
    <property type="match status" value="1"/>
</dbReference>
<comment type="caution">
    <text evidence="10">The sequence shown here is derived from an EMBL/GenBank/DDBJ whole genome shotgun (WGS) entry which is preliminary data.</text>
</comment>
<dbReference type="GO" id="GO:0008652">
    <property type="term" value="P:amino acid biosynthetic process"/>
    <property type="evidence" value="ECO:0007669"/>
    <property type="project" value="UniProtKB-KW"/>
</dbReference>
<keyword evidence="6 8" id="KW-0057">Aromatic amino acid biosynthesis</keyword>
<dbReference type="GO" id="GO:0003849">
    <property type="term" value="F:3-deoxy-7-phosphoheptulonate synthase activity"/>
    <property type="evidence" value="ECO:0007669"/>
    <property type="project" value="UniProtKB-EC"/>
</dbReference>
<evidence type="ECO:0000259" key="9">
    <source>
        <dbReference type="Pfam" id="PF00793"/>
    </source>
</evidence>
<evidence type="ECO:0000256" key="2">
    <source>
        <dbReference type="ARBA" id="ARBA00004688"/>
    </source>
</evidence>
<dbReference type="UniPathway" id="UPA00053">
    <property type="reaction ID" value="UER00084"/>
</dbReference>
<proteinExistence type="inferred from homology"/>
<protein>
    <recommendedName>
        <fullName evidence="8">Phospho-2-dehydro-3-deoxyheptonate aldolase</fullName>
        <ecNumber evidence="8">2.5.1.54</ecNumber>
    </recommendedName>
</protein>
<dbReference type="InterPro" id="IPR013785">
    <property type="entry name" value="Aldolase_TIM"/>
</dbReference>
<dbReference type="PANTHER" id="PTHR21225">
    <property type="entry name" value="PHOSPHO-2-DEHYDRO-3-DEOXYHEPTONATE ALDOLASE DAHP SYNTHETASE"/>
    <property type="match status" value="1"/>
</dbReference>
<keyword evidence="4 8" id="KW-0028">Amino-acid biosynthesis</keyword>
<evidence type="ECO:0000313" key="10">
    <source>
        <dbReference type="EMBL" id="MBG6135951.1"/>
    </source>
</evidence>
<dbReference type="GO" id="GO:0009423">
    <property type="term" value="P:chorismate biosynthetic process"/>
    <property type="evidence" value="ECO:0007669"/>
    <property type="project" value="UniProtKB-UniPathway"/>
</dbReference>
<evidence type="ECO:0000256" key="3">
    <source>
        <dbReference type="ARBA" id="ARBA00007985"/>
    </source>
</evidence>